<dbReference type="InterPro" id="IPR010036">
    <property type="entry name" value="MDP_1_eu_arc"/>
</dbReference>
<evidence type="ECO:0000313" key="2">
    <source>
        <dbReference type="Proteomes" id="UP000509301"/>
    </source>
</evidence>
<dbReference type="GO" id="GO:0003993">
    <property type="term" value="F:acid phosphatase activity"/>
    <property type="evidence" value="ECO:0007669"/>
    <property type="project" value="TreeGrafter"/>
</dbReference>
<dbReference type="InterPro" id="IPR036412">
    <property type="entry name" value="HAD-like_sf"/>
</dbReference>
<dbReference type="NCBIfam" id="TIGR01685">
    <property type="entry name" value="MDP-1"/>
    <property type="match status" value="1"/>
</dbReference>
<dbReference type="Proteomes" id="UP000509301">
    <property type="component" value="Chromosome"/>
</dbReference>
<evidence type="ECO:0000313" key="1">
    <source>
        <dbReference type="EMBL" id="QKQ99522.1"/>
    </source>
</evidence>
<dbReference type="PANTHER" id="PTHR17901:SF14">
    <property type="entry name" value="MAGNESIUM-DEPENDENT PHOSPHATASE 1"/>
    <property type="match status" value="1"/>
</dbReference>
<dbReference type="GeneID" id="55640913"/>
<name>A0A6N0NUF2_9CREN</name>
<dbReference type="EMBL" id="CP049074">
    <property type="protein sequence ID" value="QKQ99522.1"/>
    <property type="molecule type" value="Genomic_DNA"/>
</dbReference>
<dbReference type="AlphaFoldDB" id="A0A6N0NUF2"/>
<keyword evidence="2" id="KW-1185">Reference proteome</keyword>
<dbReference type="Pfam" id="PF12689">
    <property type="entry name" value="Acid_PPase"/>
    <property type="match status" value="1"/>
</dbReference>
<reference evidence="1 2" key="1">
    <citation type="submission" date="2020-02" db="EMBL/GenBank/DDBJ databases">
        <title>Comparative genome analysis reveals the metabolism and evolution of the thermophilic archaeal genus Metallosphaera.</title>
        <authorList>
            <person name="Jiang C."/>
        </authorList>
    </citation>
    <scope>NUCLEOTIDE SEQUENCE [LARGE SCALE GENOMIC DNA]</scope>
    <source>
        <strain evidence="1 2">Ric-A</strain>
    </source>
</reference>
<dbReference type="RefSeq" id="WP_174629515.1">
    <property type="nucleotide sequence ID" value="NZ_CP049074.1"/>
</dbReference>
<dbReference type="InterPro" id="IPR010033">
    <property type="entry name" value="HAD_SF_ppase_IIIC"/>
</dbReference>
<dbReference type="InterPro" id="IPR023214">
    <property type="entry name" value="HAD_sf"/>
</dbReference>
<accession>A0A6N0NUF2</accession>
<sequence>MIKLVIFDADKTLWDHYNISEFQDPLTLAGRDVVVDSKGRTLSLFPNVRKTLEELRRRGVRLAMATWNFPHKTDKVLKALELYDYFDLIVSRDYPYKFVMISEIIREFRKRNLNLKPEEILFVDDRRAHFGNVWIYVGKVNCLEMWKDISDHLEIISKV</sequence>
<protein>
    <submittedName>
        <fullName evidence="1">Magnesium-dependent phosphatase-1</fullName>
    </submittedName>
</protein>
<organism evidence="1 2">
    <name type="scientific">Metallosphaera tengchongensis</name>
    <dbReference type="NCBI Taxonomy" id="1532350"/>
    <lineage>
        <taxon>Archaea</taxon>
        <taxon>Thermoproteota</taxon>
        <taxon>Thermoprotei</taxon>
        <taxon>Sulfolobales</taxon>
        <taxon>Sulfolobaceae</taxon>
        <taxon>Metallosphaera</taxon>
    </lineage>
</organism>
<dbReference type="Gene3D" id="3.40.50.1000">
    <property type="entry name" value="HAD superfamily/HAD-like"/>
    <property type="match status" value="1"/>
</dbReference>
<dbReference type="PANTHER" id="PTHR17901">
    <property type="entry name" value="MAGNESIUM-DEPENDENT PHOSPHATASE 1 MDP1"/>
    <property type="match status" value="1"/>
</dbReference>
<dbReference type="NCBIfam" id="TIGR01681">
    <property type="entry name" value="HAD-SF-IIIC"/>
    <property type="match status" value="1"/>
</dbReference>
<dbReference type="OrthoDB" id="27736at2157"/>
<dbReference type="SUPFAM" id="SSF56784">
    <property type="entry name" value="HAD-like"/>
    <property type="match status" value="1"/>
</dbReference>
<gene>
    <name evidence="1" type="ORF">GWK48_03150</name>
</gene>
<proteinExistence type="predicted"/>
<dbReference type="KEGG" id="mten:GWK48_03150"/>